<feature type="transmembrane region" description="Helical" evidence="6">
    <location>
        <begin position="7"/>
        <end position="25"/>
    </location>
</feature>
<dbReference type="GO" id="GO:0005886">
    <property type="term" value="C:plasma membrane"/>
    <property type="evidence" value="ECO:0007669"/>
    <property type="project" value="TreeGrafter"/>
</dbReference>
<feature type="transmembrane region" description="Helical" evidence="6">
    <location>
        <begin position="65"/>
        <end position="84"/>
    </location>
</feature>
<keyword evidence="8" id="KW-1185">Reference proteome</keyword>
<keyword evidence="3 6" id="KW-1133">Transmembrane helix</keyword>
<proteinExistence type="inferred from homology"/>
<dbReference type="STRING" id="83771.SAMN02910357_01574"/>
<dbReference type="GO" id="GO:0015513">
    <property type="term" value="F:high-affinity secondary active nitrite transmembrane transporter activity"/>
    <property type="evidence" value="ECO:0007669"/>
    <property type="project" value="TreeGrafter"/>
</dbReference>
<dbReference type="PANTHER" id="PTHR30520:SF6">
    <property type="entry name" value="FORMATE_NITRATE FAMILY TRANSPORTER (EUROFUNG)"/>
    <property type="match status" value="1"/>
</dbReference>
<dbReference type="GO" id="GO:0015707">
    <property type="term" value="P:nitrite transport"/>
    <property type="evidence" value="ECO:0007669"/>
    <property type="project" value="TreeGrafter"/>
</dbReference>
<dbReference type="AlphaFoldDB" id="A0A1T4VC87"/>
<dbReference type="Gene3D" id="1.20.1080.10">
    <property type="entry name" value="Glycerol uptake facilitator protein"/>
    <property type="match status" value="1"/>
</dbReference>
<comment type="subcellular location">
    <subcellularLocation>
        <location evidence="1">Membrane</location>
        <topology evidence="1">Multi-pass membrane protein</topology>
    </subcellularLocation>
</comment>
<evidence type="ECO:0000256" key="2">
    <source>
        <dbReference type="ARBA" id="ARBA00022692"/>
    </source>
</evidence>
<evidence type="ECO:0000256" key="5">
    <source>
        <dbReference type="ARBA" id="ARBA00049660"/>
    </source>
</evidence>
<comment type="similarity">
    <text evidence="5">Belongs to the FNT transporter (TC 1.A.16) family.</text>
</comment>
<evidence type="ECO:0000313" key="7">
    <source>
        <dbReference type="EMBL" id="SKA62141.1"/>
    </source>
</evidence>
<evidence type="ECO:0000313" key="8">
    <source>
        <dbReference type="Proteomes" id="UP000242432"/>
    </source>
</evidence>
<sequence length="226" mass="24698">MKSLLHIISSSFTAGLCIGIAGLAYLKNPDIIGAVLFGFGLLTVVHYKLKLYTGTAGFFTNKKEFFALLPILLGNILGCAAAAASFRYCMEVTSLSAGIVEKRLSTDILGCIILGIGCGFIMTTAVQFARENKFLPLLFGVPVFIMCGFYHSIADAFYYATWLSMENIARAPDVFVKWAVTVFGNFIGCNLYRILLSKWLTSEDKDKTAKDKLAIDANDSTYKKAS</sequence>
<name>A0A1T4VC87_9GAMM</name>
<dbReference type="Proteomes" id="UP000242432">
    <property type="component" value="Unassembled WGS sequence"/>
</dbReference>
<gene>
    <name evidence="7" type="ORF">SAMN02745213_01207</name>
</gene>
<protein>
    <submittedName>
        <fullName evidence="7">Formate/nitrite transporter FocA, FNT family</fullName>
    </submittedName>
</protein>
<organism evidence="7 8">
    <name type="scientific">Succinivibrio dextrinosolvens DSM 3072</name>
    <dbReference type="NCBI Taxonomy" id="1123324"/>
    <lineage>
        <taxon>Bacteria</taxon>
        <taxon>Pseudomonadati</taxon>
        <taxon>Pseudomonadota</taxon>
        <taxon>Gammaproteobacteria</taxon>
        <taxon>Aeromonadales</taxon>
        <taxon>Succinivibrionaceae</taxon>
        <taxon>Succinivibrio</taxon>
    </lineage>
</organism>
<reference evidence="8" key="1">
    <citation type="submission" date="2017-02" db="EMBL/GenBank/DDBJ databases">
        <authorList>
            <person name="Varghese N."/>
            <person name="Submissions S."/>
        </authorList>
    </citation>
    <scope>NUCLEOTIDE SEQUENCE [LARGE SCALE GENOMIC DNA]</scope>
    <source>
        <strain evidence="8">DSM 3072</strain>
    </source>
</reference>
<dbReference type="RefSeq" id="WP_078928694.1">
    <property type="nucleotide sequence ID" value="NZ_FUXX01000017.1"/>
</dbReference>
<feature type="transmembrane region" description="Helical" evidence="6">
    <location>
        <begin position="31"/>
        <end position="49"/>
    </location>
</feature>
<evidence type="ECO:0000256" key="6">
    <source>
        <dbReference type="SAM" id="Phobius"/>
    </source>
</evidence>
<feature type="transmembrane region" description="Helical" evidence="6">
    <location>
        <begin position="174"/>
        <end position="195"/>
    </location>
</feature>
<dbReference type="PANTHER" id="PTHR30520">
    <property type="entry name" value="FORMATE TRANSPORTER-RELATED"/>
    <property type="match status" value="1"/>
</dbReference>
<keyword evidence="2 6" id="KW-0812">Transmembrane</keyword>
<feature type="transmembrane region" description="Helical" evidence="6">
    <location>
        <begin position="104"/>
        <end position="122"/>
    </location>
</feature>
<evidence type="ECO:0000256" key="1">
    <source>
        <dbReference type="ARBA" id="ARBA00004141"/>
    </source>
</evidence>
<accession>A0A1T4VC87</accession>
<evidence type="ECO:0000256" key="4">
    <source>
        <dbReference type="ARBA" id="ARBA00023136"/>
    </source>
</evidence>
<evidence type="ECO:0000256" key="3">
    <source>
        <dbReference type="ARBA" id="ARBA00022989"/>
    </source>
</evidence>
<dbReference type="Pfam" id="PF01226">
    <property type="entry name" value="Form_Nir_trans"/>
    <property type="match status" value="1"/>
</dbReference>
<dbReference type="InterPro" id="IPR000292">
    <property type="entry name" value="For/NO2_transpt"/>
</dbReference>
<dbReference type="InterPro" id="IPR023271">
    <property type="entry name" value="Aquaporin-like"/>
</dbReference>
<keyword evidence="4 6" id="KW-0472">Membrane</keyword>
<dbReference type="EMBL" id="FUXX01000017">
    <property type="protein sequence ID" value="SKA62141.1"/>
    <property type="molecule type" value="Genomic_DNA"/>
</dbReference>
<feature type="transmembrane region" description="Helical" evidence="6">
    <location>
        <begin position="134"/>
        <end position="154"/>
    </location>
</feature>